<dbReference type="InterPro" id="IPR046341">
    <property type="entry name" value="SET_dom_sf"/>
</dbReference>
<dbReference type="InterPro" id="IPR053209">
    <property type="entry name" value="Gramillin-biosynth_MTr"/>
</dbReference>
<dbReference type="Gene3D" id="2.170.270.10">
    <property type="entry name" value="SET domain"/>
    <property type="match status" value="1"/>
</dbReference>
<sequence length="610" mass="63731">MYRQINDDLAERTREVWDDEEDIQAAVQRMGLGKQQQAGESGPLLTEVNKLYVSKDFPKAHIAQQLELRYMEGRGYGLVASQPIQKGQLLAICPPLAWVSGPPGQPPRLEQLIRHQQLRAEGRLGWDNDEEDQHEDDEEENGDPWGGASSRGSSSSSSSSSSKRRVGRSLVSAANSSEKRRRTPDLLEFLECTSAAAAAAAAADGSSAAGPAAGLLSSSGRGRMLRSRGGSSSAGAAAAGSLSTVRRLDMPPERLTALPGQGPFVLVRAVSEMSPGDEVTLDYLAPGVEGSLVPRERRQAALLQRWGFRCRCERCVGEAGLGRGVQVTQQSANALAARLGPQVSAAIAAGDSAALAAAAEPLRAVVLQLERQVDTPTVQPRLAAWAHASIYQAHALLAAARMAVSPAALSSLATVGTAMEVAGTAAPGGSAHLLGAACLLVASQEAWDDEDTRVHAAAAGLLRVVQERYGPMQSAVAERLIASSQQWALQLSASRLGLVAPSAAAATRARLALAAADAAPAAKQKQEGLAGDAAAAAAGAGSSEVRAEDDGEEVDSIANALELQADEVLEVTDEMLDDVYDNADDNGDVLPDEMLVKQRSAEEHVKPLGV</sequence>
<dbReference type="PANTHER" id="PTHR47643">
    <property type="entry name" value="TPR DOMAIN PROTEIN (AFU_ORTHOLOGUE AFUA_5G12710)"/>
    <property type="match status" value="1"/>
</dbReference>
<feature type="compositionally biased region" description="Low complexity" evidence="1">
    <location>
        <begin position="146"/>
        <end position="161"/>
    </location>
</feature>
<dbReference type="Proteomes" id="UP001244341">
    <property type="component" value="Chromosome 1b"/>
</dbReference>
<feature type="compositionally biased region" description="Acidic residues" evidence="1">
    <location>
        <begin position="127"/>
        <end position="142"/>
    </location>
</feature>
<organism evidence="2 3">
    <name type="scientific">Tetradesmus obliquus</name>
    <name type="common">Green alga</name>
    <name type="synonym">Acutodesmus obliquus</name>
    <dbReference type="NCBI Taxonomy" id="3088"/>
    <lineage>
        <taxon>Eukaryota</taxon>
        <taxon>Viridiplantae</taxon>
        <taxon>Chlorophyta</taxon>
        <taxon>core chlorophytes</taxon>
        <taxon>Chlorophyceae</taxon>
        <taxon>CS clade</taxon>
        <taxon>Sphaeropleales</taxon>
        <taxon>Scenedesmaceae</taxon>
        <taxon>Tetradesmus</taxon>
    </lineage>
</organism>
<evidence type="ECO:0008006" key="4">
    <source>
        <dbReference type="Google" id="ProtNLM"/>
    </source>
</evidence>
<evidence type="ECO:0000313" key="3">
    <source>
        <dbReference type="Proteomes" id="UP001244341"/>
    </source>
</evidence>
<proteinExistence type="predicted"/>
<protein>
    <recommendedName>
        <fullName evidence="4">SET domain-containing protein</fullName>
    </recommendedName>
</protein>
<feature type="region of interest" description="Disordered" evidence="1">
    <location>
        <begin position="122"/>
        <end position="182"/>
    </location>
</feature>
<gene>
    <name evidence="2" type="ORF">OEZ85_007779</name>
</gene>
<reference evidence="2 3" key="1">
    <citation type="submission" date="2023-05" db="EMBL/GenBank/DDBJ databases">
        <title>A 100% complete, gapless, phased diploid assembly of the Scenedesmus obliquus UTEX 3031 genome.</title>
        <authorList>
            <person name="Biondi T.C."/>
            <person name="Hanschen E.R."/>
            <person name="Kwon T."/>
            <person name="Eng W."/>
            <person name="Kruse C.P.S."/>
            <person name="Koehler S.I."/>
            <person name="Kunde Y."/>
            <person name="Gleasner C.D."/>
            <person name="You Mak K.T."/>
            <person name="Polle J."/>
            <person name="Hovde B.T."/>
            <person name="Starkenburg S.R."/>
        </authorList>
    </citation>
    <scope>NUCLEOTIDE SEQUENCE [LARGE SCALE GENOMIC DNA]</scope>
    <source>
        <strain evidence="2 3">DOE0152z</strain>
    </source>
</reference>
<name>A0ABY8TGZ1_TETOB</name>
<evidence type="ECO:0000313" key="2">
    <source>
        <dbReference type="EMBL" id="WIA08338.1"/>
    </source>
</evidence>
<feature type="region of interest" description="Disordered" evidence="1">
    <location>
        <begin position="220"/>
        <end position="242"/>
    </location>
</feature>
<keyword evidence="3" id="KW-1185">Reference proteome</keyword>
<evidence type="ECO:0000256" key="1">
    <source>
        <dbReference type="SAM" id="MobiDB-lite"/>
    </source>
</evidence>
<dbReference type="EMBL" id="CP126208">
    <property type="protein sequence ID" value="WIA08338.1"/>
    <property type="molecule type" value="Genomic_DNA"/>
</dbReference>
<dbReference type="SUPFAM" id="SSF82199">
    <property type="entry name" value="SET domain"/>
    <property type="match status" value="1"/>
</dbReference>
<dbReference type="PANTHER" id="PTHR47643:SF2">
    <property type="entry name" value="TPR DOMAIN PROTEIN (AFU_ORTHOLOGUE AFUA_5G12710)"/>
    <property type="match status" value="1"/>
</dbReference>
<accession>A0ABY8TGZ1</accession>